<dbReference type="Proteomes" id="UP000214365">
    <property type="component" value="Unassembled WGS sequence"/>
</dbReference>
<feature type="transmembrane region" description="Helical" evidence="2">
    <location>
        <begin position="6"/>
        <end position="28"/>
    </location>
</feature>
<name>A0A225AA12_TALAT</name>
<organism evidence="3 4">
    <name type="scientific">Talaromyces atroroseus</name>
    <dbReference type="NCBI Taxonomy" id="1441469"/>
    <lineage>
        <taxon>Eukaryota</taxon>
        <taxon>Fungi</taxon>
        <taxon>Dikarya</taxon>
        <taxon>Ascomycota</taxon>
        <taxon>Pezizomycotina</taxon>
        <taxon>Eurotiomycetes</taxon>
        <taxon>Eurotiomycetidae</taxon>
        <taxon>Eurotiales</taxon>
        <taxon>Trichocomaceae</taxon>
        <taxon>Talaromyces</taxon>
        <taxon>Talaromyces sect. Trachyspermi</taxon>
    </lineage>
</organism>
<dbReference type="AlphaFoldDB" id="A0A225AA12"/>
<gene>
    <name evidence="3" type="ORF">UA08_07913</name>
</gene>
<dbReference type="RefSeq" id="XP_020117061.1">
    <property type="nucleotide sequence ID" value="XM_020262816.1"/>
</dbReference>
<comment type="caution">
    <text evidence="3">The sequence shown here is derived from an EMBL/GenBank/DDBJ whole genome shotgun (WGS) entry which is preliminary data.</text>
</comment>
<evidence type="ECO:0000256" key="2">
    <source>
        <dbReference type="SAM" id="Phobius"/>
    </source>
</evidence>
<dbReference type="EMBL" id="LFMY01000013">
    <property type="protein sequence ID" value="OKL56940.1"/>
    <property type="molecule type" value="Genomic_DNA"/>
</dbReference>
<dbReference type="GeneID" id="31007669"/>
<dbReference type="STRING" id="1441469.A0A225AA12"/>
<reference evidence="3 4" key="1">
    <citation type="submission" date="2015-06" db="EMBL/GenBank/DDBJ databases">
        <title>Talaromyces atroroseus IBT 11181 draft genome.</title>
        <authorList>
            <person name="Rasmussen K.B."/>
            <person name="Rasmussen S."/>
            <person name="Petersen B."/>
            <person name="Sicheritz-Ponten T."/>
            <person name="Mortensen U.H."/>
            <person name="Thrane U."/>
        </authorList>
    </citation>
    <scope>NUCLEOTIDE SEQUENCE [LARGE SCALE GENOMIC DNA]</scope>
    <source>
        <strain evidence="3 4">IBT 11181</strain>
    </source>
</reference>
<evidence type="ECO:0000256" key="1">
    <source>
        <dbReference type="SAM" id="MobiDB-lite"/>
    </source>
</evidence>
<proteinExistence type="predicted"/>
<feature type="region of interest" description="Disordered" evidence="1">
    <location>
        <begin position="81"/>
        <end position="168"/>
    </location>
</feature>
<protein>
    <recommendedName>
        <fullName evidence="5">Checkpoint protein hus1</fullName>
    </recommendedName>
</protein>
<keyword evidence="2" id="KW-0812">Transmembrane</keyword>
<evidence type="ECO:0000313" key="4">
    <source>
        <dbReference type="Proteomes" id="UP000214365"/>
    </source>
</evidence>
<dbReference type="OrthoDB" id="5427070at2759"/>
<accession>A0A225AA12</accession>
<sequence>MGSSLDMTLIIPALISLAIYLLFSYLIIPFFRRYRQRYSQYLPLSRISAHTLPLRERIGDALMHFFLPSTWRLRRHQVVVGTEGDESPDGNSRHRRDNSDSISIFDEEGENMADMNYMSEARREALEARRSTSDAQVRLGRDLEEGFMDDSDEEEEEEAVVDHGGRGR</sequence>
<evidence type="ECO:0000313" key="3">
    <source>
        <dbReference type="EMBL" id="OKL56940.1"/>
    </source>
</evidence>
<feature type="compositionally biased region" description="Acidic residues" evidence="1">
    <location>
        <begin position="145"/>
        <end position="159"/>
    </location>
</feature>
<evidence type="ECO:0008006" key="5">
    <source>
        <dbReference type="Google" id="ProtNLM"/>
    </source>
</evidence>
<keyword evidence="2" id="KW-0472">Membrane</keyword>
<keyword evidence="4" id="KW-1185">Reference proteome</keyword>
<feature type="compositionally biased region" description="Basic and acidic residues" evidence="1">
    <location>
        <begin position="120"/>
        <end position="132"/>
    </location>
</feature>
<keyword evidence="2" id="KW-1133">Transmembrane helix</keyword>